<organism evidence="1">
    <name type="scientific">marine sediment metagenome</name>
    <dbReference type="NCBI Taxonomy" id="412755"/>
    <lineage>
        <taxon>unclassified sequences</taxon>
        <taxon>metagenomes</taxon>
        <taxon>ecological metagenomes</taxon>
    </lineage>
</organism>
<comment type="caution">
    <text evidence="1">The sequence shown here is derived from an EMBL/GenBank/DDBJ whole genome shotgun (WGS) entry which is preliminary data.</text>
</comment>
<dbReference type="AlphaFoldDB" id="A0A0F9I483"/>
<dbReference type="EMBL" id="LAZR01015141">
    <property type="protein sequence ID" value="KKM14454.1"/>
    <property type="molecule type" value="Genomic_DNA"/>
</dbReference>
<sequence>MLKVMDELIRRGLNPFDINELDHEHQWERFFLELCGLDFETSYSCLGKVITREVLEYFLDEILNYIHKFKEIVENPILRPKPPLKGSWVADMDDIYIGYQILGLLILYTNARLPFEVYDAILYSTTWEYDKTRMWTEGYVKQRKKNLEIFRNLIIMHKSNEKR</sequence>
<protein>
    <submittedName>
        <fullName evidence="1">Uncharacterized protein</fullName>
    </submittedName>
</protein>
<accession>A0A0F9I483</accession>
<gene>
    <name evidence="1" type="ORF">LCGC14_1705960</name>
</gene>
<reference evidence="1" key="1">
    <citation type="journal article" date="2015" name="Nature">
        <title>Complex archaea that bridge the gap between prokaryotes and eukaryotes.</title>
        <authorList>
            <person name="Spang A."/>
            <person name="Saw J.H."/>
            <person name="Jorgensen S.L."/>
            <person name="Zaremba-Niedzwiedzka K."/>
            <person name="Martijn J."/>
            <person name="Lind A.E."/>
            <person name="van Eijk R."/>
            <person name="Schleper C."/>
            <person name="Guy L."/>
            <person name="Ettema T.J."/>
        </authorList>
    </citation>
    <scope>NUCLEOTIDE SEQUENCE</scope>
</reference>
<proteinExistence type="predicted"/>
<name>A0A0F9I483_9ZZZZ</name>
<evidence type="ECO:0000313" key="1">
    <source>
        <dbReference type="EMBL" id="KKM14454.1"/>
    </source>
</evidence>